<feature type="zinc finger region" description="C3H1-type" evidence="5">
    <location>
        <begin position="51"/>
        <end position="79"/>
    </location>
</feature>
<evidence type="ECO:0000256" key="1">
    <source>
        <dbReference type="ARBA" id="ARBA00022723"/>
    </source>
</evidence>
<comment type="subunit">
    <text evidence="6">Associates with the cytoplasmic CCR4-NOT deadenylase complex to trigger ARE-containing mRNA deadenylation and decay processes.</text>
</comment>
<evidence type="ECO:0000256" key="3">
    <source>
        <dbReference type="ARBA" id="ARBA00022771"/>
    </source>
</evidence>
<dbReference type="FunFam" id="4.10.1000.10:FF:000002">
    <property type="entry name" value="Zinc finger protein 36, C3H1 type-like 1"/>
    <property type="match status" value="1"/>
</dbReference>
<organism evidence="9 10">
    <name type="scientific">Periophthalmus magnuspinnatus</name>
    <dbReference type="NCBI Taxonomy" id="409849"/>
    <lineage>
        <taxon>Eukaryota</taxon>
        <taxon>Metazoa</taxon>
        <taxon>Chordata</taxon>
        <taxon>Craniata</taxon>
        <taxon>Vertebrata</taxon>
        <taxon>Euteleostomi</taxon>
        <taxon>Actinopterygii</taxon>
        <taxon>Neopterygii</taxon>
        <taxon>Teleostei</taxon>
        <taxon>Neoteleostei</taxon>
        <taxon>Acanthomorphata</taxon>
        <taxon>Gobiaria</taxon>
        <taxon>Gobiiformes</taxon>
        <taxon>Gobioidei</taxon>
        <taxon>Gobiidae</taxon>
        <taxon>Oxudercinae</taxon>
        <taxon>Periophthalmus</taxon>
    </lineage>
</organism>
<keyword evidence="1 5" id="KW-0479">Metal-binding</keyword>
<keyword evidence="3 5" id="KW-0863">Zinc-finger</keyword>
<dbReference type="GO" id="GO:0061158">
    <property type="term" value="P:3'-UTR-mediated mRNA destabilization"/>
    <property type="evidence" value="ECO:0007669"/>
    <property type="project" value="UniProtKB-UniRule"/>
</dbReference>
<evidence type="ECO:0000313" key="10">
    <source>
        <dbReference type="Proteomes" id="UP000261520"/>
    </source>
</evidence>
<feature type="region of interest" description="Disordered" evidence="7">
    <location>
        <begin position="233"/>
        <end position="269"/>
    </location>
</feature>
<dbReference type="GO" id="GO:0008270">
    <property type="term" value="F:zinc ion binding"/>
    <property type="evidence" value="ECO:0007669"/>
    <property type="project" value="UniProtKB-KW"/>
</dbReference>
<dbReference type="Gene3D" id="4.10.1000.10">
    <property type="entry name" value="Zinc finger, CCCH-type"/>
    <property type="match status" value="2"/>
</dbReference>
<protein>
    <recommendedName>
        <fullName evidence="6">mRNA decay activator protein ZFP36</fullName>
    </recommendedName>
    <alternativeName>
        <fullName evidence="6">Zinc finger protein 36</fullName>
    </alternativeName>
</protein>
<dbReference type="AlphaFoldDB" id="A0A3B4A282"/>
<evidence type="ECO:0000259" key="8">
    <source>
        <dbReference type="PROSITE" id="PS50103"/>
    </source>
</evidence>
<comment type="function">
    <text evidence="6">Zinc-finger RNA-binding protein that destabilizes several cytoplasmic AU-rich element (ARE)-containing mRNA transcripts by promoting their poly(A) tail removal or deadenylation, and hence provide a mechanism for attenuating protein synthesis. Acts as a 3'-untranslated region (UTR) ARE mRNA-binding adapter protein to communicate signaling events to the mRNA decay machinery. Functions by recruiting the CCR4-NOT deadenylase complex and probably other components of the cytoplasmic RNA decay machinery to the bound ARE-containing mRNAs, and hence promotes ARE-mediated mRNA deadenylation and decay processes. Binds to 3'-UTR ARE of numerous mRNAs.</text>
</comment>
<evidence type="ECO:0000313" key="9">
    <source>
        <dbReference type="Ensembl" id="ENSPMGP00000011137.1"/>
    </source>
</evidence>
<dbReference type="Ensembl" id="ENSPMGT00000011878.1">
    <property type="protein sequence ID" value="ENSPMGP00000011137.1"/>
    <property type="gene ID" value="ENSPMGG00000009232.1"/>
</dbReference>
<keyword evidence="6" id="KW-0539">Nucleus</keyword>
<evidence type="ECO:0000256" key="4">
    <source>
        <dbReference type="ARBA" id="ARBA00022833"/>
    </source>
</evidence>
<feature type="domain" description="C3H1-type" evidence="8">
    <location>
        <begin position="89"/>
        <end position="117"/>
    </location>
</feature>
<feature type="zinc finger region" description="C3H1-type" evidence="5">
    <location>
        <begin position="89"/>
        <end position="117"/>
    </location>
</feature>
<dbReference type="Pfam" id="PF00642">
    <property type="entry name" value="zf-CCCH"/>
    <property type="match status" value="2"/>
</dbReference>
<proteinExistence type="predicted"/>
<feature type="compositionally biased region" description="Basic and acidic residues" evidence="7">
    <location>
        <begin position="260"/>
        <end position="269"/>
    </location>
</feature>
<reference evidence="9" key="2">
    <citation type="submission" date="2025-09" db="UniProtKB">
        <authorList>
            <consortium name="Ensembl"/>
        </authorList>
    </citation>
    <scope>IDENTIFICATION</scope>
</reference>
<evidence type="ECO:0000256" key="5">
    <source>
        <dbReference type="PROSITE-ProRule" id="PRU00723"/>
    </source>
</evidence>
<reference evidence="9" key="1">
    <citation type="submission" date="2025-08" db="UniProtKB">
        <authorList>
            <consortium name="Ensembl"/>
        </authorList>
    </citation>
    <scope>IDENTIFICATION</scope>
</reference>
<dbReference type="SMART" id="SM00356">
    <property type="entry name" value="ZnF_C3H1"/>
    <property type="match status" value="2"/>
</dbReference>
<dbReference type="FunFam" id="4.10.1000.10:FF:000001">
    <property type="entry name" value="zinc finger CCCH domain-containing protein 15-like"/>
    <property type="match status" value="1"/>
</dbReference>
<comment type="subcellular location">
    <subcellularLocation>
        <location evidence="6">Nucleus</location>
    </subcellularLocation>
    <subcellularLocation>
        <location evidence="6">Cytoplasm</location>
    </subcellularLocation>
</comment>
<evidence type="ECO:0000256" key="2">
    <source>
        <dbReference type="ARBA" id="ARBA00022737"/>
    </source>
</evidence>
<name>A0A3B4A282_9GOBI</name>
<dbReference type="PROSITE" id="PS50103">
    <property type="entry name" value="ZF_C3H1"/>
    <property type="match status" value="2"/>
</dbReference>
<dbReference type="InterPro" id="IPR036855">
    <property type="entry name" value="Znf_CCCH_sf"/>
</dbReference>
<dbReference type="GO" id="GO:0035925">
    <property type="term" value="F:mRNA 3'-UTR AU-rich region binding"/>
    <property type="evidence" value="ECO:0007669"/>
    <property type="project" value="UniProtKB-UniRule"/>
</dbReference>
<dbReference type="STRING" id="409849.ENSPMGP00000011137"/>
<keyword evidence="2 6" id="KW-0677">Repeat</keyword>
<dbReference type="InterPro" id="IPR000571">
    <property type="entry name" value="Znf_CCCH"/>
</dbReference>
<keyword evidence="10" id="KW-1185">Reference proteome</keyword>
<feature type="domain" description="C3H1-type" evidence="8">
    <location>
        <begin position="51"/>
        <end position="79"/>
    </location>
</feature>
<evidence type="ECO:0000256" key="7">
    <source>
        <dbReference type="SAM" id="MobiDB-lite"/>
    </source>
</evidence>
<dbReference type="PANTHER" id="PTHR12547">
    <property type="entry name" value="CCCH ZINC FINGER/TIS11-RELATED"/>
    <property type="match status" value="1"/>
</dbReference>
<dbReference type="SUPFAM" id="SSF90229">
    <property type="entry name" value="CCCH zinc finger"/>
    <property type="match status" value="2"/>
</dbReference>
<dbReference type="PANTHER" id="PTHR12547:SF18">
    <property type="entry name" value="PROTEIN TIS11"/>
    <property type="match status" value="1"/>
</dbReference>
<dbReference type="InterPro" id="IPR045877">
    <property type="entry name" value="ZFP36-like"/>
</dbReference>
<keyword evidence="6" id="KW-0963">Cytoplasm</keyword>
<dbReference type="GO" id="GO:1990904">
    <property type="term" value="C:ribonucleoprotein complex"/>
    <property type="evidence" value="ECO:0007669"/>
    <property type="project" value="UniProtKB-KW"/>
</dbReference>
<accession>A0A3B4A282</accession>
<dbReference type="GO" id="GO:0005737">
    <property type="term" value="C:cytoplasm"/>
    <property type="evidence" value="ECO:0007669"/>
    <property type="project" value="UniProtKB-SubCell"/>
</dbReference>
<sequence>MQYSLSSNLTQITRAVGLFMNKYNTVMQRKCLDLSPELLCRLPSSPLLSPRYKTELCRTFQENGACKYGAKCQFAHGSQELRGLSRHPKYKTEPCRTFHTIGFCPYGARCHFIHNADELCLEARRPGGPTLRHSISFSGVSSGTAPVLTRACSMSPPPLSVAGSPDSLYTSPLLPEPGALKHFSYPLSSLLDSGDDLALHFCAVPEQGPGALWRCSSQDSVSECVSECVSEEGYVSSGSRSQSPCEPPRLPIFSQMSTSEHSRLRLDQD</sequence>
<dbReference type="GO" id="GO:1900153">
    <property type="term" value="P:positive regulation of nuclear-transcribed mRNA catabolic process, deadenylation-dependent decay"/>
    <property type="evidence" value="ECO:0007669"/>
    <property type="project" value="UniProtKB-UniRule"/>
</dbReference>
<dbReference type="Proteomes" id="UP000261520">
    <property type="component" value="Unplaced"/>
</dbReference>
<keyword evidence="6" id="KW-0687">Ribonucleoprotein</keyword>
<keyword evidence="4 5" id="KW-0862">Zinc</keyword>
<dbReference type="GO" id="GO:0005634">
    <property type="term" value="C:nucleus"/>
    <property type="evidence" value="ECO:0007669"/>
    <property type="project" value="UniProtKB-SubCell"/>
</dbReference>
<evidence type="ECO:0000256" key="6">
    <source>
        <dbReference type="RuleBase" id="RU369014"/>
    </source>
</evidence>